<evidence type="ECO:0000256" key="4">
    <source>
        <dbReference type="ARBA" id="ARBA00022679"/>
    </source>
</evidence>
<proteinExistence type="inferred from homology"/>
<protein>
    <recommendedName>
        <fullName evidence="6">Aminotransferase</fullName>
        <ecNumber evidence="6">2.6.1.-</ecNumber>
    </recommendedName>
</protein>
<dbReference type="PANTHER" id="PTHR46383:SF2">
    <property type="entry name" value="AMINOTRANSFERASE"/>
    <property type="match status" value="1"/>
</dbReference>
<comment type="caution">
    <text evidence="8">The sequence shown here is derived from an EMBL/GenBank/DDBJ whole genome shotgun (WGS) entry which is preliminary data.</text>
</comment>
<dbReference type="SUPFAM" id="SSF53383">
    <property type="entry name" value="PLP-dependent transferases"/>
    <property type="match status" value="1"/>
</dbReference>
<sequence>MRISQRAERIEPFYVMEVAKAASQKAREVAHTDRPVVFLNIGEPDFTAPPLVQAAAQAAIDAGQTQYTPALGLEPLLQAISDWYGTRFGVQVPAKRIVITAGASAALQLACLALIDRGDEILMPDPSYPCNRHFVSAAEGVAKLIPTTADERFQLSADKVAAAWGPHTRGVLLASPSNPTGTSIDPAELRRIHEVVQARGGITLIDEIYLGLSHDEQFGHSALALGEDIVSINSFSKYFNMTGWRLGWLVVPEALVPVLERLAQNLFICASTVAQQAALACFEPASLAEYERRRTEFKARRDYFIPALNALGLTVPVAPDGAFYAWADCTSACQKLGLKDSWDFAFAALEHAHVAITPGRDFGTDQTARFVRFSTANSMTELQTAIARLKAWLHP</sequence>
<keyword evidence="4 6" id="KW-0808">Transferase</keyword>
<dbReference type="Gene3D" id="3.40.640.10">
    <property type="entry name" value="Type I PLP-dependent aspartate aminotransferase-like (Major domain)"/>
    <property type="match status" value="1"/>
</dbReference>
<evidence type="ECO:0000256" key="5">
    <source>
        <dbReference type="ARBA" id="ARBA00022898"/>
    </source>
</evidence>
<evidence type="ECO:0000256" key="3">
    <source>
        <dbReference type="ARBA" id="ARBA00022576"/>
    </source>
</evidence>
<keyword evidence="3 6" id="KW-0032">Aminotransferase</keyword>
<dbReference type="PANTHER" id="PTHR46383">
    <property type="entry name" value="ASPARTATE AMINOTRANSFERASE"/>
    <property type="match status" value="1"/>
</dbReference>
<gene>
    <name evidence="8" type="ORF">QLQ16_01915</name>
</gene>
<comment type="cofactor">
    <cofactor evidence="1 6">
        <name>pyridoxal 5'-phosphate</name>
        <dbReference type="ChEBI" id="CHEBI:597326"/>
    </cofactor>
</comment>
<dbReference type="PROSITE" id="PS00105">
    <property type="entry name" value="AA_TRANSFER_CLASS_1"/>
    <property type="match status" value="1"/>
</dbReference>
<dbReference type="EMBL" id="JASGBH010000001">
    <property type="protein sequence ID" value="MDI9232588.1"/>
    <property type="molecule type" value="Genomic_DNA"/>
</dbReference>
<evidence type="ECO:0000256" key="1">
    <source>
        <dbReference type="ARBA" id="ARBA00001933"/>
    </source>
</evidence>
<dbReference type="NCBIfam" id="NF005601">
    <property type="entry name" value="PRK07337.1"/>
    <property type="match status" value="1"/>
</dbReference>
<dbReference type="EC" id="2.6.1.-" evidence="6"/>
<comment type="similarity">
    <text evidence="2 6">Belongs to the class-I pyridoxal-phosphate-dependent aminotransferase family.</text>
</comment>
<evidence type="ECO:0000259" key="7">
    <source>
        <dbReference type="Pfam" id="PF00155"/>
    </source>
</evidence>
<accession>A0ABT6X396</accession>
<dbReference type="InterPro" id="IPR050596">
    <property type="entry name" value="AspAT/PAT-like"/>
</dbReference>
<evidence type="ECO:0000313" key="9">
    <source>
        <dbReference type="Proteomes" id="UP001431902"/>
    </source>
</evidence>
<evidence type="ECO:0000256" key="2">
    <source>
        <dbReference type="ARBA" id="ARBA00007441"/>
    </source>
</evidence>
<dbReference type="RefSeq" id="WP_283222991.1">
    <property type="nucleotide sequence ID" value="NZ_JASGBH010000001.1"/>
</dbReference>
<name>A0ABT6X396_9BURK</name>
<evidence type="ECO:0000256" key="6">
    <source>
        <dbReference type="RuleBase" id="RU000481"/>
    </source>
</evidence>
<dbReference type="InterPro" id="IPR004838">
    <property type="entry name" value="NHTrfase_class1_PyrdxlP-BS"/>
</dbReference>
<dbReference type="Pfam" id="PF00155">
    <property type="entry name" value="Aminotran_1_2"/>
    <property type="match status" value="1"/>
</dbReference>
<dbReference type="GO" id="GO:0008483">
    <property type="term" value="F:transaminase activity"/>
    <property type="evidence" value="ECO:0007669"/>
    <property type="project" value="UniProtKB-KW"/>
</dbReference>
<keyword evidence="5" id="KW-0663">Pyridoxal phosphate</keyword>
<dbReference type="Proteomes" id="UP001431902">
    <property type="component" value="Unassembled WGS sequence"/>
</dbReference>
<keyword evidence="9" id="KW-1185">Reference proteome</keyword>
<dbReference type="CDD" id="cd00609">
    <property type="entry name" value="AAT_like"/>
    <property type="match status" value="1"/>
</dbReference>
<dbReference type="InterPro" id="IPR015424">
    <property type="entry name" value="PyrdxlP-dep_Trfase"/>
</dbReference>
<dbReference type="InterPro" id="IPR004839">
    <property type="entry name" value="Aminotransferase_I/II_large"/>
</dbReference>
<feature type="domain" description="Aminotransferase class I/classII large" evidence="7">
    <location>
        <begin position="36"/>
        <end position="389"/>
    </location>
</feature>
<dbReference type="InterPro" id="IPR015421">
    <property type="entry name" value="PyrdxlP-dep_Trfase_major"/>
</dbReference>
<reference evidence="8" key="1">
    <citation type="submission" date="2023-05" db="EMBL/GenBank/DDBJ databases">
        <title>Limnohabitans sp. strain HM2-2 Genome sequencing and assembly.</title>
        <authorList>
            <person name="Jung Y."/>
        </authorList>
    </citation>
    <scope>NUCLEOTIDE SEQUENCE</scope>
    <source>
        <strain evidence="8">HM2-2</strain>
    </source>
</reference>
<evidence type="ECO:0000313" key="8">
    <source>
        <dbReference type="EMBL" id="MDI9232588.1"/>
    </source>
</evidence>
<organism evidence="8 9">
    <name type="scientific">Limnohabitans lacus</name>
    <dbReference type="NCBI Taxonomy" id="3045173"/>
    <lineage>
        <taxon>Bacteria</taxon>
        <taxon>Pseudomonadati</taxon>
        <taxon>Pseudomonadota</taxon>
        <taxon>Betaproteobacteria</taxon>
        <taxon>Burkholderiales</taxon>
        <taxon>Comamonadaceae</taxon>
        <taxon>Limnohabitans</taxon>
    </lineage>
</organism>